<keyword evidence="12" id="KW-1185">Reference proteome</keyword>
<organism evidence="11 12">
    <name type="scientific">Curvularia kusanoi</name>
    <name type="common">Cochliobolus kusanoi</name>
    <dbReference type="NCBI Taxonomy" id="90978"/>
    <lineage>
        <taxon>Eukaryota</taxon>
        <taxon>Fungi</taxon>
        <taxon>Dikarya</taxon>
        <taxon>Ascomycota</taxon>
        <taxon>Pezizomycotina</taxon>
        <taxon>Dothideomycetes</taxon>
        <taxon>Pleosporomycetidae</taxon>
        <taxon>Pleosporales</taxon>
        <taxon>Pleosporineae</taxon>
        <taxon>Pleosporaceae</taxon>
        <taxon>Curvularia</taxon>
    </lineage>
</organism>
<evidence type="ECO:0000256" key="3">
    <source>
        <dbReference type="ARBA" id="ARBA00022679"/>
    </source>
</evidence>
<feature type="domain" description="RING-type" evidence="10">
    <location>
        <begin position="72"/>
        <end position="305"/>
    </location>
</feature>
<evidence type="ECO:0000259" key="10">
    <source>
        <dbReference type="PROSITE" id="PS51873"/>
    </source>
</evidence>
<protein>
    <recommendedName>
        <fullName evidence="2">RBR-type E3 ubiquitin transferase</fullName>
        <ecNumber evidence="2">2.3.2.31</ecNumber>
    </recommendedName>
</protein>
<dbReference type="GO" id="GO:0008270">
    <property type="term" value="F:zinc ion binding"/>
    <property type="evidence" value="ECO:0007669"/>
    <property type="project" value="UniProtKB-KW"/>
</dbReference>
<evidence type="ECO:0000256" key="4">
    <source>
        <dbReference type="ARBA" id="ARBA00022723"/>
    </source>
</evidence>
<proteinExistence type="predicted"/>
<evidence type="ECO:0000256" key="2">
    <source>
        <dbReference type="ARBA" id="ARBA00012251"/>
    </source>
</evidence>
<keyword evidence="6" id="KW-0863">Zinc-finger</keyword>
<dbReference type="Gene3D" id="1.20.120.1750">
    <property type="match status" value="1"/>
</dbReference>
<dbReference type="InterPro" id="IPR044066">
    <property type="entry name" value="TRIAD_supradom"/>
</dbReference>
<dbReference type="EMBL" id="SWKU01000017">
    <property type="protein sequence ID" value="KAF2999280.1"/>
    <property type="molecule type" value="Genomic_DNA"/>
</dbReference>
<keyword evidence="5" id="KW-0677">Repeat</keyword>
<gene>
    <name evidence="11" type="ORF">E8E13_003947</name>
</gene>
<evidence type="ECO:0000256" key="6">
    <source>
        <dbReference type="ARBA" id="ARBA00022771"/>
    </source>
</evidence>
<feature type="region of interest" description="Disordered" evidence="9">
    <location>
        <begin position="28"/>
        <end position="64"/>
    </location>
</feature>
<keyword evidence="4" id="KW-0479">Metal-binding</keyword>
<evidence type="ECO:0000256" key="1">
    <source>
        <dbReference type="ARBA" id="ARBA00001798"/>
    </source>
</evidence>
<evidence type="ECO:0000313" key="12">
    <source>
        <dbReference type="Proteomes" id="UP000801428"/>
    </source>
</evidence>
<comment type="caution">
    <text evidence="11">The sequence shown here is derived from an EMBL/GenBank/DDBJ whole genome shotgun (WGS) entry which is preliminary data.</text>
</comment>
<reference evidence="11" key="1">
    <citation type="submission" date="2019-04" db="EMBL/GenBank/DDBJ databases">
        <title>Sequencing of skin fungus with MAO and IRED activity.</title>
        <authorList>
            <person name="Marsaioli A.J."/>
            <person name="Bonatto J.M.C."/>
            <person name="Reis Junior O."/>
        </authorList>
    </citation>
    <scope>NUCLEOTIDE SEQUENCE</scope>
    <source>
        <strain evidence="11">30M1</strain>
    </source>
</reference>
<sequence>MVGTARNPIILEDTSPALVQSIPRAKTKQGAAAKLKRDSRGRFIKSNSSRQSQSGGTKVAKTPTKVKKVRPVKTECVVCVATKSTKQSFKLASRVDTCEHFESICDLCVVKQTKTKISEHQLGEAQLDCMFPECTAVLDHVALKKVLPKAVFEMWDTAVTKHFLSADRSYIACLNPECGLYYSVEGCNKRFKINVGKGKSKFKMDDKSDKLVCPHCDHELCMSCNRPWHSGSCDSAKKREDKQSVQAIKDIGAKPCPKCGVNIDKQGGCDHMTCHCCRHHFCWECLANITSVNQHAETCSHRRPMIAHDAGNFIPEGFNEVQVNHVIQRMEAARAAGLPPPRLFAVPGGGQVFNHPVHAVPRPQPQVANTPAGPVDNPPPLHANPADGPQLFLPPPPPGFEGVQIGRPFAAPPRQQ</sequence>
<dbReference type="InterPro" id="IPR031127">
    <property type="entry name" value="E3_UB_ligase_RBR"/>
</dbReference>
<dbReference type="Pfam" id="PF01485">
    <property type="entry name" value="IBR"/>
    <property type="match status" value="1"/>
</dbReference>
<feature type="region of interest" description="Disordered" evidence="9">
    <location>
        <begin position="360"/>
        <end position="416"/>
    </location>
</feature>
<keyword evidence="3" id="KW-0808">Transferase</keyword>
<dbReference type="InterPro" id="IPR017907">
    <property type="entry name" value="Znf_RING_CS"/>
</dbReference>
<dbReference type="PROSITE" id="PS00518">
    <property type="entry name" value="ZF_RING_1"/>
    <property type="match status" value="1"/>
</dbReference>
<dbReference type="Gene3D" id="3.30.40.10">
    <property type="entry name" value="Zinc/RING finger domain, C3HC4 (zinc finger)"/>
    <property type="match status" value="1"/>
</dbReference>
<evidence type="ECO:0000256" key="9">
    <source>
        <dbReference type="SAM" id="MobiDB-lite"/>
    </source>
</evidence>
<dbReference type="InterPro" id="IPR002867">
    <property type="entry name" value="IBR_dom"/>
</dbReference>
<dbReference type="CDD" id="cd20336">
    <property type="entry name" value="Rcat_RBR"/>
    <property type="match status" value="1"/>
</dbReference>
<dbReference type="InterPro" id="IPR013083">
    <property type="entry name" value="Znf_RING/FYVE/PHD"/>
</dbReference>
<dbReference type="SUPFAM" id="SSF57850">
    <property type="entry name" value="RING/U-box"/>
    <property type="match status" value="1"/>
</dbReference>
<dbReference type="AlphaFoldDB" id="A0A9P4W6M8"/>
<dbReference type="PROSITE" id="PS51873">
    <property type="entry name" value="TRIAD"/>
    <property type="match status" value="1"/>
</dbReference>
<evidence type="ECO:0000313" key="11">
    <source>
        <dbReference type="EMBL" id="KAF2999280.1"/>
    </source>
</evidence>
<feature type="compositionally biased region" description="Polar residues" evidence="9">
    <location>
        <begin position="45"/>
        <end position="56"/>
    </location>
</feature>
<dbReference type="CDD" id="cd20335">
    <property type="entry name" value="BRcat_RBR"/>
    <property type="match status" value="1"/>
</dbReference>
<name>A0A9P4W6M8_CURKU</name>
<keyword evidence="8" id="KW-0862">Zinc</keyword>
<keyword evidence="7" id="KW-0833">Ubl conjugation pathway</keyword>
<evidence type="ECO:0000256" key="7">
    <source>
        <dbReference type="ARBA" id="ARBA00022786"/>
    </source>
</evidence>
<evidence type="ECO:0000256" key="8">
    <source>
        <dbReference type="ARBA" id="ARBA00022833"/>
    </source>
</evidence>
<dbReference type="PANTHER" id="PTHR11685">
    <property type="entry name" value="RBR FAMILY RING FINGER AND IBR DOMAIN-CONTAINING"/>
    <property type="match status" value="1"/>
</dbReference>
<evidence type="ECO:0000256" key="5">
    <source>
        <dbReference type="ARBA" id="ARBA00022737"/>
    </source>
</evidence>
<dbReference type="Proteomes" id="UP000801428">
    <property type="component" value="Unassembled WGS sequence"/>
</dbReference>
<dbReference type="SMART" id="SM00647">
    <property type="entry name" value="IBR"/>
    <property type="match status" value="2"/>
</dbReference>
<dbReference type="OrthoDB" id="1431934at2759"/>
<dbReference type="EC" id="2.3.2.31" evidence="2"/>
<comment type="catalytic activity">
    <reaction evidence="1">
        <text>[E2 ubiquitin-conjugating enzyme]-S-ubiquitinyl-L-cysteine + [acceptor protein]-L-lysine = [E2 ubiquitin-conjugating enzyme]-L-cysteine + [acceptor protein]-N(6)-ubiquitinyl-L-lysine.</text>
        <dbReference type="EC" id="2.3.2.31"/>
    </reaction>
</comment>
<dbReference type="GO" id="GO:0061630">
    <property type="term" value="F:ubiquitin protein ligase activity"/>
    <property type="evidence" value="ECO:0007669"/>
    <property type="project" value="UniProtKB-EC"/>
</dbReference>
<dbReference type="Pfam" id="PF22191">
    <property type="entry name" value="IBR_1"/>
    <property type="match status" value="1"/>
</dbReference>
<dbReference type="GO" id="GO:0016567">
    <property type="term" value="P:protein ubiquitination"/>
    <property type="evidence" value="ECO:0007669"/>
    <property type="project" value="InterPro"/>
</dbReference>
<accession>A0A9P4W6M8</accession>